<organism evidence="2 3">
    <name type="scientific">Neolentinus lepideus HHB14362 ss-1</name>
    <dbReference type="NCBI Taxonomy" id="1314782"/>
    <lineage>
        <taxon>Eukaryota</taxon>
        <taxon>Fungi</taxon>
        <taxon>Dikarya</taxon>
        <taxon>Basidiomycota</taxon>
        <taxon>Agaricomycotina</taxon>
        <taxon>Agaricomycetes</taxon>
        <taxon>Gloeophyllales</taxon>
        <taxon>Gloeophyllaceae</taxon>
        <taxon>Neolentinus</taxon>
    </lineage>
</organism>
<accession>A0A165QZG5</accession>
<reference evidence="2 3" key="1">
    <citation type="journal article" date="2016" name="Mol. Biol. Evol.">
        <title>Comparative Genomics of Early-Diverging Mushroom-Forming Fungi Provides Insights into the Origins of Lignocellulose Decay Capabilities.</title>
        <authorList>
            <person name="Nagy L.G."/>
            <person name="Riley R."/>
            <person name="Tritt A."/>
            <person name="Adam C."/>
            <person name="Daum C."/>
            <person name="Floudas D."/>
            <person name="Sun H."/>
            <person name="Yadav J.S."/>
            <person name="Pangilinan J."/>
            <person name="Larsson K.H."/>
            <person name="Matsuura K."/>
            <person name="Barry K."/>
            <person name="Labutti K."/>
            <person name="Kuo R."/>
            <person name="Ohm R.A."/>
            <person name="Bhattacharya S.S."/>
            <person name="Shirouzu T."/>
            <person name="Yoshinaga Y."/>
            <person name="Martin F.M."/>
            <person name="Grigoriev I.V."/>
            <person name="Hibbett D.S."/>
        </authorList>
    </citation>
    <scope>NUCLEOTIDE SEQUENCE [LARGE SCALE GENOMIC DNA]</scope>
    <source>
        <strain evidence="2 3">HHB14362 ss-1</strain>
    </source>
</reference>
<dbReference type="Proteomes" id="UP000076761">
    <property type="component" value="Unassembled WGS sequence"/>
</dbReference>
<name>A0A165QZG5_9AGAM</name>
<dbReference type="STRING" id="1314782.A0A165QZG5"/>
<dbReference type="Gene3D" id="3.30.420.10">
    <property type="entry name" value="Ribonuclease H-like superfamily/Ribonuclease H"/>
    <property type="match status" value="1"/>
</dbReference>
<keyword evidence="3" id="KW-1185">Reference proteome</keyword>
<sequence>TWLCEYLDISPSRPTWAFVVDILINQLAPDGIPDQTRLNTFLQKWDVPTRGKRASTLPVYALSMLRTAKHYGVSFAPVQLSQGLKRQMPAFYHLGSPPRTYRVPKIACLVGTHMSTSQRVSGLIHMAKRLDNTAPQPRHNPQRNCACEPCKQDRRDGCKNPHKCAKTARAILDSFSPLTNISSKPPQDNLTLTHRRLEKNRQARLERGKITFNPTVTAKTHLAECFRIFLDPSETSTSPAYRLQAPAPGLNIQDEHLVIYTDGSCINNSKADAQAGSGIFLHTGHPMNRALRIPGPDQSNQIGELVAVDRLQHTTTTKNT</sequence>
<dbReference type="GO" id="GO:0003676">
    <property type="term" value="F:nucleic acid binding"/>
    <property type="evidence" value="ECO:0007669"/>
    <property type="project" value="InterPro"/>
</dbReference>
<dbReference type="GO" id="GO:0004523">
    <property type="term" value="F:RNA-DNA hybrid ribonuclease activity"/>
    <property type="evidence" value="ECO:0007669"/>
    <property type="project" value="InterPro"/>
</dbReference>
<dbReference type="InParanoid" id="A0A165QZG5"/>
<dbReference type="AlphaFoldDB" id="A0A165QZG5"/>
<dbReference type="EMBL" id="KV425588">
    <property type="protein sequence ID" value="KZT23101.1"/>
    <property type="molecule type" value="Genomic_DNA"/>
</dbReference>
<protein>
    <recommendedName>
        <fullName evidence="1">RNase H type-1 domain-containing protein</fullName>
    </recommendedName>
</protein>
<dbReference type="InterPro" id="IPR002156">
    <property type="entry name" value="RNaseH_domain"/>
</dbReference>
<evidence type="ECO:0000259" key="1">
    <source>
        <dbReference type="Pfam" id="PF00075"/>
    </source>
</evidence>
<dbReference type="OrthoDB" id="2205812at2759"/>
<evidence type="ECO:0000313" key="2">
    <source>
        <dbReference type="EMBL" id="KZT23101.1"/>
    </source>
</evidence>
<evidence type="ECO:0000313" key="3">
    <source>
        <dbReference type="Proteomes" id="UP000076761"/>
    </source>
</evidence>
<gene>
    <name evidence="2" type="ORF">NEOLEDRAFT_1213701</name>
</gene>
<proteinExistence type="predicted"/>
<dbReference type="InterPro" id="IPR036397">
    <property type="entry name" value="RNaseH_sf"/>
</dbReference>
<feature type="domain" description="RNase H type-1" evidence="1">
    <location>
        <begin position="255"/>
        <end position="308"/>
    </location>
</feature>
<feature type="non-terminal residue" evidence="2">
    <location>
        <position position="1"/>
    </location>
</feature>
<dbReference type="Pfam" id="PF00075">
    <property type="entry name" value="RNase_H"/>
    <property type="match status" value="1"/>
</dbReference>
<dbReference type="SUPFAM" id="SSF53098">
    <property type="entry name" value="Ribonuclease H-like"/>
    <property type="match status" value="1"/>
</dbReference>
<dbReference type="InterPro" id="IPR012337">
    <property type="entry name" value="RNaseH-like_sf"/>
</dbReference>